<dbReference type="InterPro" id="IPR031631">
    <property type="entry name" value="Glyco_hydro_63N"/>
</dbReference>
<dbReference type="FunFam" id="1.50.10.10:FF:000027">
    <property type="entry name" value="Probable mannosyl-oligosaccharide glucosidase"/>
    <property type="match status" value="1"/>
</dbReference>
<evidence type="ECO:0000256" key="21">
    <source>
        <dbReference type="RuleBase" id="RU361161"/>
    </source>
</evidence>
<dbReference type="PRINTS" id="PR00133">
    <property type="entry name" value="GLHYDRLASE3"/>
</dbReference>
<evidence type="ECO:0000256" key="10">
    <source>
        <dbReference type="ARBA" id="ARBA00022801"/>
    </source>
</evidence>
<dbReference type="InterPro" id="IPR002772">
    <property type="entry name" value="Glyco_hydro_3_C"/>
</dbReference>
<dbReference type="GO" id="GO:0005789">
    <property type="term" value="C:endoplasmic reticulum membrane"/>
    <property type="evidence" value="ECO:0007669"/>
    <property type="project" value="UniProtKB-SubCell"/>
</dbReference>
<comment type="pathway">
    <text evidence="4 21">Glycan metabolism; cellulose degradation.</text>
</comment>
<feature type="non-terminal residue" evidence="23">
    <location>
        <position position="1"/>
    </location>
</feature>
<keyword evidence="19 21" id="KW-0624">Polysaccharide degradation</keyword>
<dbReference type="FunFam" id="2.70.98.110:FF:000003">
    <property type="entry name" value="Probable mannosyl-oligosaccharide glucosidase"/>
    <property type="match status" value="1"/>
</dbReference>
<name>A0AAN6M8B8_9PLEO</name>
<dbReference type="InterPro" id="IPR008928">
    <property type="entry name" value="6-hairpin_glycosidase_sf"/>
</dbReference>
<dbReference type="EMBL" id="WVTA01000001">
    <property type="protein sequence ID" value="KAK3217125.1"/>
    <property type="molecule type" value="Genomic_DNA"/>
</dbReference>
<dbReference type="EC" id="3.2.1.21" evidence="21"/>
<feature type="domain" description="Fibronectin type III-like" evidence="22">
    <location>
        <begin position="705"/>
        <end position="762"/>
    </location>
</feature>
<dbReference type="InterPro" id="IPR019800">
    <property type="entry name" value="Glyco_hydro_3_AS"/>
</dbReference>
<dbReference type="Pfam" id="PF00933">
    <property type="entry name" value="Glyco_hydro_3"/>
    <property type="match status" value="1"/>
</dbReference>
<dbReference type="Gene3D" id="3.20.20.300">
    <property type="entry name" value="Glycoside hydrolase, family 3, N-terminal domain"/>
    <property type="match status" value="1"/>
</dbReference>
<dbReference type="InterPro" id="IPR013783">
    <property type="entry name" value="Ig-like_fold"/>
</dbReference>
<dbReference type="InterPro" id="IPR001764">
    <property type="entry name" value="Glyco_hydro_3_N"/>
</dbReference>
<comment type="similarity">
    <text evidence="5 21">Belongs to the glycosyl hydrolase 3 family.</text>
</comment>
<comment type="caution">
    <text evidence="23">The sequence shown here is derived from an EMBL/GenBank/DDBJ whole genome shotgun (WGS) entry which is preliminary data.</text>
</comment>
<evidence type="ECO:0000256" key="14">
    <source>
        <dbReference type="ARBA" id="ARBA00023001"/>
    </source>
</evidence>
<evidence type="ECO:0000256" key="12">
    <source>
        <dbReference type="ARBA" id="ARBA00022968"/>
    </source>
</evidence>
<dbReference type="GO" id="GO:0030245">
    <property type="term" value="P:cellulose catabolic process"/>
    <property type="evidence" value="ECO:0007669"/>
    <property type="project" value="UniProtKB-KW"/>
</dbReference>
<keyword evidence="15" id="KW-0472">Membrane</keyword>
<evidence type="ECO:0000256" key="9">
    <source>
        <dbReference type="ARBA" id="ARBA00022729"/>
    </source>
</evidence>
<keyword evidence="9" id="KW-0732">Signal</keyword>
<evidence type="ECO:0000256" key="13">
    <source>
        <dbReference type="ARBA" id="ARBA00022989"/>
    </source>
</evidence>
<comment type="catalytic activity">
    <reaction evidence="20">
        <text>N(4)-(alpha-D-Glc-(1-&gt;2)-alpha-D-Glc-(1-&gt;3)-alpha-D-Glc-(1-&gt;3)-alpha-D-Man-(1-&gt;2)-alpha-D-Man-(1-&gt;2)-alpha-D-Man-(1-&gt;3)-[alpha-D-Man-(1-&gt;2)-alpha-D-Man-(1-&gt;3)-[alpha-D-Man-(1-&gt;2)-alpha-D-Man-(1-&gt;6)]-alpha-D-Man-(1-&gt;6)]-beta-D-Man-(1-&gt;4)-beta-D-GlcNAc-(1-&gt;4)-beta-D-GlcNAc)-L-asparaginyl-[protein] + H2O = N(4)-(alpha-D-Glc-(1-&gt;3)-alpha-D-Glc-(1-&gt;3)-alpha-D-Man-(1-&gt;2)-alpha-D-Man-(1-&gt;2)-alpha-D-Man-(1-&gt;3)-[alpha-D-Man-(1-&gt;2)-alpha-D-Man-(1-&gt;3)-[alpha-D-Man-(1-&gt;2)-alpha-D-Man-(1-&gt;6)]-alpha-D-Man-(1-&gt;6)]-beta-D-Man-(1-&gt;4)-beta-D-GlcNAc-(1-&gt;4)-beta-D-GlcNAc)-L-asparaginyl-[protein] + beta-D-glucose</text>
        <dbReference type="Rhea" id="RHEA:55988"/>
        <dbReference type="Rhea" id="RHEA-COMP:12806"/>
        <dbReference type="Rhea" id="RHEA-COMP:14355"/>
        <dbReference type="ChEBI" id="CHEBI:15377"/>
        <dbReference type="ChEBI" id="CHEBI:15903"/>
        <dbReference type="ChEBI" id="CHEBI:59082"/>
        <dbReference type="ChEBI" id="CHEBI:132537"/>
        <dbReference type="EC" id="3.2.1.106"/>
    </reaction>
</comment>
<keyword evidence="16" id="KW-0325">Glycoprotein</keyword>
<evidence type="ECO:0000256" key="6">
    <source>
        <dbReference type="ARBA" id="ARBA00010833"/>
    </source>
</evidence>
<keyword evidence="8" id="KW-0812">Transmembrane</keyword>
<dbReference type="GO" id="GO:0006487">
    <property type="term" value="P:protein N-linked glycosylation"/>
    <property type="evidence" value="ECO:0007669"/>
    <property type="project" value="UniProtKB-ARBA"/>
</dbReference>
<dbReference type="InterPro" id="IPR036962">
    <property type="entry name" value="Glyco_hydro_3_N_sf"/>
</dbReference>
<dbReference type="Pfam" id="PF03200">
    <property type="entry name" value="Glyco_hydro_63"/>
    <property type="match status" value="1"/>
</dbReference>
<dbReference type="InterPro" id="IPR026891">
    <property type="entry name" value="Fn3-like"/>
</dbReference>
<keyword evidence="7" id="KW-0964">Secreted</keyword>
<evidence type="ECO:0000256" key="20">
    <source>
        <dbReference type="ARBA" id="ARBA00052431"/>
    </source>
</evidence>
<organism evidence="23 24">
    <name type="scientific">Pseudopithomyces chartarum</name>
    <dbReference type="NCBI Taxonomy" id="1892770"/>
    <lineage>
        <taxon>Eukaryota</taxon>
        <taxon>Fungi</taxon>
        <taxon>Dikarya</taxon>
        <taxon>Ascomycota</taxon>
        <taxon>Pezizomycotina</taxon>
        <taxon>Dothideomycetes</taxon>
        <taxon>Pleosporomycetidae</taxon>
        <taxon>Pleosporales</taxon>
        <taxon>Massarineae</taxon>
        <taxon>Didymosphaeriaceae</taxon>
        <taxon>Pseudopithomyces</taxon>
    </lineage>
</organism>
<comment type="subcellular location">
    <subcellularLocation>
        <location evidence="3">Endoplasmic reticulum membrane</location>
        <topology evidence="3">Single-pass type II membrane protein</topology>
    </subcellularLocation>
    <subcellularLocation>
        <location evidence="2">Secreted</location>
    </subcellularLocation>
</comment>
<evidence type="ECO:0000256" key="7">
    <source>
        <dbReference type="ARBA" id="ARBA00022525"/>
    </source>
</evidence>
<evidence type="ECO:0000256" key="4">
    <source>
        <dbReference type="ARBA" id="ARBA00004987"/>
    </source>
</evidence>
<evidence type="ECO:0000256" key="11">
    <source>
        <dbReference type="ARBA" id="ARBA00022824"/>
    </source>
</evidence>
<dbReference type="SUPFAM" id="SSF48208">
    <property type="entry name" value="Six-hairpin glycosidases"/>
    <property type="match status" value="1"/>
</dbReference>
<evidence type="ECO:0000256" key="16">
    <source>
        <dbReference type="ARBA" id="ARBA00023180"/>
    </source>
</evidence>
<keyword evidence="12" id="KW-0735">Signal-anchor</keyword>
<sequence>SARNEDKCACGIAKYHLSFMMRAVTEFVAIATLASLCSGQNGSTTPSEVPLYGQSPPVYPSPIGNGTSTEAWRTSYSRARELVAQMTLEEKANLTRGYTGQCVGNSGAVPRLDVPPLCFADAPDGIRGQEFVSAFPAGIHVAATFDRDLMYRYGHALGAEYRGKGINVALGPVAGPLGRVARGGRNWEGLSADPYLAGAGMGAITRGIQDTGVIATPKHWLLNEQEFRRREGELGEAVSSNVDDRTIHEVYAFPFANAFREGAASAMCSYQRANNSYGCQNSKLLNGILKTEFGFEGFVVSDWGAHHSGVASANAGLDMVMPDAGFWGQNLTQAVNNGSVSAERLDDMATRIIASWYQLGQDENYPAVGVYSNTVKHQPIEVQDDHPALIREIGSAGTVLVKNVNNTLPLNDPKFLSVYGYDATVKSTPWQNPSRFGGGYEVNFGWNVLNGTMITGGGSGSNTPSYVISPFHAISDRIAKNRGTLRWDFESENPYPPYVNSEACLVFVNAYASESFDRTTLTDEFSDNLIQNVAANCTNTIVVIHSAGIRTVDAWIDNPNITAVLFAGLPGQESGNSLVDIIYGDVAPSGKLPYTVAKNESDYGALLNSSVSFDYFPQDNFTEGLYIDYRAFDKDEIEPRFEFGYGLTYTAFEYNGLDVGEVAESTAEYPDPEVSIVQGGHPQLWEQTLTITANVTNVGNLTAAEVAQLYIGIPNAPVRQLRGFHKVYVDPGKTATATFELMRRDLSVWDVVAQQWRLQRARPYHGHAPQDNMARTSRWSGGPVRVLTYALLAQLSFVDAQVAEIEKASNDSLLWGPYRPNLYFGVRPRIPKSLMGGLLWTKVEDHTVQHTFRHTCEQHELDGYGWDEYDVRTGGRQTIHDPANHIDITTEFIKFPGGQHGGSWGARIKGTPRSDAPVDLKTTVIWYHTLAGSGYLEAEGDAEETGAEGDVILKGTTPELGNFEVKVTAGKGDHPQFNHPSSQEKPLDRTLVVSSTIPEEALWQSKQVLFGQMKSEIDQMTPKYGEENPPPPAQVYTIKHQPGSGNIHLIQKVFEGSFEFDILFSSASAPQAITSEDLTVQIDSVTSGFSTRFADIFKPQTPFVKERYEEFSKSLFSNLIGGIGYFYGDSRVDRSDDPAYEEDNEGFWEDAEEARARNAAQLEGPSELFTSIPSRPFFPRGFLWDEGFHLLPVIDWDVDLTLDIIKSWFNLMDDDGWIAREQILGAEARSKVPEQFQVQYPHYANPPTLFMVITSFLDKLDAVKADTSNERVLAEKSYFMQLANREAALEYLRKLYPLLKRQYFWFRKTQAGDIKSYEREAFSTKEGYRWRGRTPRHILTSGLDDYPRAQPPHPGELHLDLISWVGIMTKSIRRIAVYLDETDDAAQFAKYEEAIEKNMDDLHWSTKDKAYCDATIDDYEENELVCHKGYISLMPFLTGLVGKDSPKLGAILDLISDEEELWSEHGLRSLSKSSEFYHTEEDYWRGPIWMNMNYLAVKQLLDIAQQKGTHQARAKQLYVDLRKNLVRTVYESWKETGFAWEQYNPETGKGQRTQHFTGWTSLVVKIMSMPDLEGGRPRDEL</sequence>
<evidence type="ECO:0000313" key="24">
    <source>
        <dbReference type="Proteomes" id="UP001280581"/>
    </source>
</evidence>
<evidence type="ECO:0000256" key="5">
    <source>
        <dbReference type="ARBA" id="ARBA00005336"/>
    </source>
</evidence>
<dbReference type="GO" id="GO:0008422">
    <property type="term" value="F:beta-glucosidase activity"/>
    <property type="evidence" value="ECO:0007669"/>
    <property type="project" value="UniProtKB-EC"/>
</dbReference>
<keyword evidence="24" id="KW-1185">Reference proteome</keyword>
<dbReference type="InterPro" id="IPR031335">
    <property type="entry name" value="Glyco_hydro_63_C"/>
</dbReference>
<evidence type="ECO:0000256" key="18">
    <source>
        <dbReference type="ARBA" id="ARBA00023295"/>
    </source>
</evidence>
<keyword evidence="17 21" id="KW-0119">Carbohydrate metabolism</keyword>
<comment type="catalytic activity">
    <reaction evidence="1 21">
        <text>Hydrolysis of terminal, non-reducing beta-D-glucosyl residues with release of beta-D-glucose.</text>
        <dbReference type="EC" id="3.2.1.21"/>
    </reaction>
</comment>
<evidence type="ECO:0000256" key="17">
    <source>
        <dbReference type="ARBA" id="ARBA00023277"/>
    </source>
</evidence>
<evidence type="ECO:0000256" key="19">
    <source>
        <dbReference type="ARBA" id="ARBA00023326"/>
    </source>
</evidence>
<evidence type="ECO:0000256" key="3">
    <source>
        <dbReference type="ARBA" id="ARBA00004648"/>
    </source>
</evidence>
<dbReference type="InterPro" id="IPR017853">
    <property type="entry name" value="GH"/>
</dbReference>
<proteinExistence type="inferred from homology"/>
<keyword evidence="14" id="KW-0136">Cellulose degradation</keyword>
<dbReference type="Pfam" id="PF16923">
    <property type="entry name" value="Glyco_hydro_63N"/>
    <property type="match status" value="1"/>
</dbReference>
<evidence type="ECO:0000256" key="2">
    <source>
        <dbReference type="ARBA" id="ARBA00004613"/>
    </source>
</evidence>
<keyword evidence="11" id="KW-0256">Endoplasmic reticulum</keyword>
<evidence type="ECO:0000313" key="23">
    <source>
        <dbReference type="EMBL" id="KAK3217125.1"/>
    </source>
</evidence>
<evidence type="ECO:0000259" key="22">
    <source>
        <dbReference type="SMART" id="SM01217"/>
    </source>
</evidence>
<keyword evidence="10 21" id="KW-0378">Hydrolase</keyword>
<dbReference type="SUPFAM" id="SSF51445">
    <property type="entry name" value="(Trans)glycosidases"/>
    <property type="match status" value="1"/>
</dbReference>
<accession>A0AAN6M8B8</accession>
<dbReference type="Proteomes" id="UP001280581">
    <property type="component" value="Unassembled WGS sequence"/>
</dbReference>
<evidence type="ECO:0000256" key="1">
    <source>
        <dbReference type="ARBA" id="ARBA00000448"/>
    </source>
</evidence>
<evidence type="ECO:0000256" key="8">
    <source>
        <dbReference type="ARBA" id="ARBA00022692"/>
    </source>
</evidence>
<dbReference type="SUPFAM" id="SSF52279">
    <property type="entry name" value="Beta-D-glucan exohydrolase, C-terminal domain"/>
    <property type="match status" value="1"/>
</dbReference>
<dbReference type="GO" id="GO:0005576">
    <property type="term" value="C:extracellular region"/>
    <property type="evidence" value="ECO:0007669"/>
    <property type="project" value="UniProtKB-SubCell"/>
</dbReference>
<dbReference type="Gene3D" id="2.60.40.10">
    <property type="entry name" value="Immunoglobulins"/>
    <property type="match status" value="1"/>
</dbReference>
<dbReference type="InterPro" id="IPR038518">
    <property type="entry name" value="Glyco_hydro_63N_sf"/>
</dbReference>
<dbReference type="GO" id="GO:0004573">
    <property type="term" value="F:Glc3Man9GlcNAc2 oligosaccharide glucosidase activity"/>
    <property type="evidence" value="ECO:0007669"/>
    <property type="project" value="UniProtKB-EC"/>
</dbReference>
<dbReference type="InterPro" id="IPR050288">
    <property type="entry name" value="Cellulose_deg_GH3"/>
</dbReference>
<dbReference type="SMART" id="SM01217">
    <property type="entry name" value="Fn3_like"/>
    <property type="match status" value="1"/>
</dbReference>
<dbReference type="InterPro" id="IPR036881">
    <property type="entry name" value="Glyco_hydro_3_C_sf"/>
</dbReference>
<dbReference type="PANTHER" id="PTHR42715">
    <property type="entry name" value="BETA-GLUCOSIDASE"/>
    <property type="match status" value="1"/>
</dbReference>
<keyword evidence="18 21" id="KW-0326">Glycosidase</keyword>
<evidence type="ECO:0000256" key="15">
    <source>
        <dbReference type="ARBA" id="ARBA00023136"/>
    </source>
</evidence>
<gene>
    <name evidence="23" type="ORF">GRF29_1g2069306</name>
</gene>
<dbReference type="InterPro" id="IPR012341">
    <property type="entry name" value="6hp_glycosidase-like_sf"/>
</dbReference>
<reference evidence="23 24" key="1">
    <citation type="submission" date="2021-02" db="EMBL/GenBank/DDBJ databases">
        <title>Genome assembly of Pseudopithomyces chartarum.</title>
        <authorList>
            <person name="Jauregui R."/>
            <person name="Singh J."/>
            <person name="Voisey C."/>
        </authorList>
    </citation>
    <scope>NUCLEOTIDE SEQUENCE [LARGE SCALE GENOMIC DNA]</scope>
    <source>
        <strain evidence="23 24">AGR01</strain>
    </source>
</reference>
<keyword evidence="13" id="KW-1133">Transmembrane helix</keyword>
<dbReference type="FunFam" id="3.20.20.300:FF:000002">
    <property type="entry name" value="Probable beta-glucosidase"/>
    <property type="match status" value="1"/>
</dbReference>
<dbReference type="Gene3D" id="1.50.10.10">
    <property type="match status" value="1"/>
</dbReference>
<protein>
    <recommendedName>
        <fullName evidence="21">beta-glucosidase</fullName>
        <ecNumber evidence="21">3.2.1.21</ecNumber>
    </recommendedName>
</protein>
<dbReference type="Gene3D" id="3.40.50.1700">
    <property type="entry name" value="Glycoside hydrolase family 3 C-terminal domain"/>
    <property type="match status" value="1"/>
</dbReference>
<comment type="similarity">
    <text evidence="6">Belongs to the glycosyl hydrolase 63 family.</text>
</comment>
<dbReference type="Pfam" id="PF14310">
    <property type="entry name" value="Fn3-like"/>
    <property type="match status" value="1"/>
</dbReference>
<dbReference type="PANTHER" id="PTHR42715:SF5">
    <property type="entry name" value="BETA-GLUCOSIDASE M-RELATED"/>
    <property type="match status" value="1"/>
</dbReference>
<dbReference type="Pfam" id="PF01915">
    <property type="entry name" value="Glyco_hydro_3_C"/>
    <property type="match status" value="1"/>
</dbReference>
<dbReference type="PROSITE" id="PS00775">
    <property type="entry name" value="GLYCOSYL_HYDROL_F3"/>
    <property type="match status" value="1"/>
</dbReference>
<dbReference type="Gene3D" id="2.70.98.110">
    <property type="entry name" value="Glycosyl hydrolase family 63, N-terminal domain"/>
    <property type="match status" value="1"/>
</dbReference>